<evidence type="ECO:0000313" key="2">
    <source>
        <dbReference type="Proteomes" id="UP000644010"/>
    </source>
</evidence>
<accession>A0ABR7DVM8</accession>
<dbReference type="Pfam" id="PF07610">
    <property type="entry name" value="DUF1573"/>
    <property type="match status" value="1"/>
</dbReference>
<dbReference type="InterPro" id="IPR013783">
    <property type="entry name" value="Ig-like_fold"/>
</dbReference>
<evidence type="ECO:0000313" key="1">
    <source>
        <dbReference type="EMBL" id="MBC5641581.1"/>
    </source>
</evidence>
<dbReference type="RefSeq" id="WP_186958030.1">
    <property type="nucleotide sequence ID" value="NZ_JACOOI010000001.1"/>
</dbReference>
<keyword evidence="2" id="KW-1185">Reference proteome</keyword>
<sequence length="285" mass="32462">MKHVVLIFFILTLSSCFQQKDTDSARKVINDWRGKVIKYPTNTIYTVLGMDTVTFDTSHAQYKILTYIDSIGCISCKLKIGQWKELISYLDTVMPGNVSFLFFFHPQNIKNIRAELYASDFKYPVCIDMNDSINRLNSFPQNFDYQTFLLDKQDKVLAIGNPIHNSEIKELYLNMMQKKDIYHKISTTALASTNLIDFGNINLSETAKYSFEIQNIGDKPLVIIGVDTSCGCLTTEYDKTAINKGDQNNITITYSPKQIGEFQETILIRGNIPKPIKILVKGCVI</sequence>
<organism evidence="1 2">
    <name type="scientific">Parabacteroides segnis</name>
    <dbReference type="NCBI Taxonomy" id="2763058"/>
    <lineage>
        <taxon>Bacteria</taxon>
        <taxon>Pseudomonadati</taxon>
        <taxon>Bacteroidota</taxon>
        <taxon>Bacteroidia</taxon>
        <taxon>Bacteroidales</taxon>
        <taxon>Tannerellaceae</taxon>
        <taxon>Parabacteroides</taxon>
    </lineage>
</organism>
<dbReference type="PANTHER" id="PTHR37833">
    <property type="entry name" value="LIPOPROTEIN-RELATED"/>
    <property type="match status" value="1"/>
</dbReference>
<dbReference type="Proteomes" id="UP000644010">
    <property type="component" value="Unassembled WGS sequence"/>
</dbReference>
<dbReference type="InterPro" id="IPR011467">
    <property type="entry name" value="DUF1573"/>
</dbReference>
<dbReference type="PROSITE" id="PS51257">
    <property type="entry name" value="PROKAR_LIPOPROTEIN"/>
    <property type="match status" value="1"/>
</dbReference>
<gene>
    <name evidence="1" type="ORF">H8S77_01585</name>
</gene>
<dbReference type="Gene3D" id="2.60.40.10">
    <property type="entry name" value="Immunoglobulins"/>
    <property type="match status" value="1"/>
</dbReference>
<dbReference type="EMBL" id="JACOOI010000001">
    <property type="protein sequence ID" value="MBC5641581.1"/>
    <property type="molecule type" value="Genomic_DNA"/>
</dbReference>
<dbReference type="PANTHER" id="PTHR37833:SF1">
    <property type="entry name" value="SIGNAL PEPTIDE PROTEIN"/>
    <property type="match status" value="1"/>
</dbReference>
<name>A0ABR7DVM8_9BACT</name>
<reference evidence="1 2" key="1">
    <citation type="submission" date="2020-08" db="EMBL/GenBank/DDBJ databases">
        <title>Genome public.</title>
        <authorList>
            <person name="Liu C."/>
            <person name="Sun Q."/>
        </authorList>
    </citation>
    <scope>NUCLEOTIDE SEQUENCE [LARGE SCALE GENOMIC DNA]</scope>
    <source>
        <strain evidence="1 2">BX2</strain>
    </source>
</reference>
<comment type="caution">
    <text evidence="1">The sequence shown here is derived from an EMBL/GenBank/DDBJ whole genome shotgun (WGS) entry which is preliminary data.</text>
</comment>
<proteinExistence type="predicted"/>
<protein>
    <submittedName>
        <fullName evidence="1">DUF1573 domain-containing protein</fullName>
    </submittedName>
</protein>